<organism evidence="1 2">
    <name type="scientific">Dentipellis fragilis</name>
    <dbReference type="NCBI Taxonomy" id="205917"/>
    <lineage>
        <taxon>Eukaryota</taxon>
        <taxon>Fungi</taxon>
        <taxon>Dikarya</taxon>
        <taxon>Basidiomycota</taxon>
        <taxon>Agaricomycotina</taxon>
        <taxon>Agaricomycetes</taxon>
        <taxon>Russulales</taxon>
        <taxon>Hericiaceae</taxon>
        <taxon>Dentipellis</taxon>
    </lineage>
</organism>
<dbReference type="EMBL" id="SEOQ01001768">
    <property type="protein sequence ID" value="TFY50598.1"/>
    <property type="molecule type" value="Genomic_DNA"/>
</dbReference>
<dbReference type="OrthoDB" id="3269456at2759"/>
<dbReference type="Proteomes" id="UP000298327">
    <property type="component" value="Unassembled WGS sequence"/>
</dbReference>
<accession>A0A4Y9XLL1</accession>
<name>A0A4Y9XLL1_9AGAM</name>
<reference evidence="1 2" key="1">
    <citation type="submission" date="2019-02" db="EMBL/GenBank/DDBJ databases">
        <title>Genome sequencing of the rare red list fungi Dentipellis fragilis.</title>
        <authorList>
            <person name="Buettner E."/>
            <person name="Kellner H."/>
        </authorList>
    </citation>
    <scope>NUCLEOTIDE SEQUENCE [LARGE SCALE GENOMIC DNA]</scope>
    <source>
        <strain evidence="1 2">DSM 105465</strain>
    </source>
</reference>
<proteinExistence type="predicted"/>
<evidence type="ECO:0000313" key="2">
    <source>
        <dbReference type="Proteomes" id="UP000298327"/>
    </source>
</evidence>
<gene>
    <name evidence="1" type="ORF">EVG20_g11429</name>
</gene>
<comment type="caution">
    <text evidence="1">The sequence shown here is derived from an EMBL/GenBank/DDBJ whole genome shotgun (WGS) entry which is preliminary data.</text>
</comment>
<evidence type="ECO:0000313" key="1">
    <source>
        <dbReference type="EMBL" id="TFY50598.1"/>
    </source>
</evidence>
<dbReference type="AlphaFoldDB" id="A0A4Y9XLL1"/>
<protein>
    <submittedName>
        <fullName evidence="1">Uncharacterized protein</fullName>
    </submittedName>
</protein>
<sequence>MDRYPSSLLSSLGSNLCLRQNHKVFKDEDGAAVLVTGTEEQEESIFEVAGILVDHTLPPIVSRDQVPKDKPHLAGQSVTITGLGHPNFAHAANGAENVHTLFSTRYRNLLPYVARDFRSFSSLTFDNRYVTPLKTGGKSSSLPFGRGVDPKGILHSALDRRGVHTEDNQVLYFEGIRGRR</sequence>
<keyword evidence="2" id="KW-1185">Reference proteome</keyword>